<accession>A0ABQ4G1E8</accession>
<feature type="transmembrane region" description="Helical" evidence="6">
    <location>
        <begin position="16"/>
        <end position="38"/>
    </location>
</feature>
<feature type="transmembrane region" description="Helical" evidence="6">
    <location>
        <begin position="278"/>
        <end position="295"/>
    </location>
</feature>
<dbReference type="RefSeq" id="WP_204058287.1">
    <property type="nucleotide sequence ID" value="NZ_BAAAGP010000014.1"/>
</dbReference>
<name>A0ABQ4G1E8_9ACTN</name>
<dbReference type="InterPro" id="IPR036259">
    <property type="entry name" value="MFS_trans_sf"/>
</dbReference>
<dbReference type="InterPro" id="IPR011701">
    <property type="entry name" value="MFS"/>
</dbReference>
<dbReference type="PANTHER" id="PTHR43124:SF3">
    <property type="entry name" value="CHLORAMPHENICOL EFFLUX PUMP RV0191"/>
    <property type="match status" value="1"/>
</dbReference>
<keyword evidence="5 6" id="KW-0472">Membrane</keyword>
<dbReference type="InterPro" id="IPR020846">
    <property type="entry name" value="MFS_dom"/>
</dbReference>
<feature type="transmembrane region" description="Helical" evidence="6">
    <location>
        <begin position="365"/>
        <end position="388"/>
    </location>
</feature>
<comment type="subcellular location">
    <subcellularLocation>
        <location evidence="1">Cell membrane</location>
        <topology evidence="1">Multi-pass membrane protein</topology>
    </subcellularLocation>
</comment>
<evidence type="ECO:0000256" key="4">
    <source>
        <dbReference type="ARBA" id="ARBA00022989"/>
    </source>
</evidence>
<feature type="domain" description="Major facilitator superfamily (MFS) profile" evidence="7">
    <location>
        <begin position="16"/>
        <end position="389"/>
    </location>
</feature>
<dbReference type="Gene3D" id="1.20.1250.20">
    <property type="entry name" value="MFS general substrate transporter like domains"/>
    <property type="match status" value="1"/>
</dbReference>
<evidence type="ECO:0000313" key="9">
    <source>
        <dbReference type="Proteomes" id="UP000603904"/>
    </source>
</evidence>
<dbReference type="CDD" id="cd17324">
    <property type="entry name" value="MFS_NepI_like"/>
    <property type="match status" value="1"/>
</dbReference>
<dbReference type="SUPFAM" id="SSF103473">
    <property type="entry name" value="MFS general substrate transporter"/>
    <property type="match status" value="1"/>
</dbReference>
<protein>
    <submittedName>
        <fullName evidence="8">Chloramphenicol resistance protein</fullName>
    </submittedName>
</protein>
<keyword evidence="2" id="KW-1003">Cell membrane</keyword>
<feature type="transmembrane region" description="Helical" evidence="6">
    <location>
        <begin position="140"/>
        <end position="162"/>
    </location>
</feature>
<evidence type="ECO:0000259" key="7">
    <source>
        <dbReference type="PROSITE" id="PS50850"/>
    </source>
</evidence>
<organism evidence="8 9">
    <name type="scientific">Microbispora corallina</name>
    <dbReference type="NCBI Taxonomy" id="83302"/>
    <lineage>
        <taxon>Bacteria</taxon>
        <taxon>Bacillati</taxon>
        <taxon>Actinomycetota</taxon>
        <taxon>Actinomycetes</taxon>
        <taxon>Streptosporangiales</taxon>
        <taxon>Streptosporangiaceae</taxon>
        <taxon>Microbispora</taxon>
    </lineage>
</organism>
<dbReference type="Proteomes" id="UP000603904">
    <property type="component" value="Unassembled WGS sequence"/>
</dbReference>
<dbReference type="Pfam" id="PF07690">
    <property type="entry name" value="MFS_1"/>
    <property type="match status" value="1"/>
</dbReference>
<feature type="transmembrane region" description="Helical" evidence="6">
    <location>
        <begin position="301"/>
        <end position="323"/>
    </location>
</feature>
<dbReference type="InterPro" id="IPR050189">
    <property type="entry name" value="MFS_Efflux_Transporters"/>
</dbReference>
<keyword evidence="4 6" id="KW-1133">Transmembrane helix</keyword>
<evidence type="ECO:0000256" key="1">
    <source>
        <dbReference type="ARBA" id="ARBA00004651"/>
    </source>
</evidence>
<evidence type="ECO:0000256" key="5">
    <source>
        <dbReference type="ARBA" id="ARBA00023136"/>
    </source>
</evidence>
<evidence type="ECO:0000256" key="2">
    <source>
        <dbReference type="ARBA" id="ARBA00022475"/>
    </source>
</evidence>
<feature type="transmembrane region" description="Helical" evidence="6">
    <location>
        <begin position="115"/>
        <end position="133"/>
    </location>
</feature>
<dbReference type="EMBL" id="BOOC01000017">
    <property type="protein sequence ID" value="GIH40901.1"/>
    <property type="molecule type" value="Genomic_DNA"/>
</dbReference>
<evidence type="ECO:0000256" key="6">
    <source>
        <dbReference type="SAM" id="Phobius"/>
    </source>
</evidence>
<dbReference type="PANTHER" id="PTHR43124">
    <property type="entry name" value="PURINE EFFLUX PUMP PBUE"/>
    <property type="match status" value="1"/>
</dbReference>
<proteinExistence type="predicted"/>
<sequence>MSITATPQTQKRAGPALAALFLGTFVMGMAELLVVGVLDLIAKDFEVSLSSTGTLVTSYAFGLAVGGPILTALTIRLSRRRLLLFAMAAYVLGNVVMALAGHFAVLLAARAVTGAVQGLFIGVAFAVGASVVTPDRMGRAISIVIGGVAVSIALGVPIGTLIGQGLGWRGAFLAVVGLGLVALVALVALVPAVTATGVEGLRAQARFALAPRVLAMLVVGFLLLGGQYAALTYITPFLQQVTGVSGAWISAFLLAYGVATAVGAFAGGWAADRNAARTLGLANLVLVGALGALWLSGAVPVLVALALLVWGLVGFGLVPSLQYRVVDLAGPGRDLAATLPASAVNTGIAVGALAGGWSLDSFGPASVVVTGLLVCLVALPATWASGLLKVRPQGS</sequence>
<gene>
    <name evidence="8" type="ORF">Mco01_39010</name>
</gene>
<reference evidence="8 9" key="1">
    <citation type="submission" date="2021-01" db="EMBL/GenBank/DDBJ databases">
        <title>Whole genome shotgun sequence of Microbispora corallina NBRC 16416.</title>
        <authorList>
            <person name="Komaki H."/>
            <person name="Tamura T."/>
        </authorList>
    </citation>
    <scope>NUCLEOTIDE SEQUENCE [LARGE SCALE GENOMIC DNA]</scope>
    <source>
        <strain evidence="8 9">NBRC 16416</strain>
    </source>
</reference>
<evidence type="ECO:0000313" key="8">
    <source>
        <dbReference type="EMBL" id="GIH40901.1"/>
    </source>
</evidence>
<evidence type="ECO:0000256" key="3">
    <source>
        <dbReference type="ARBA" id="ARBA00022692"/>
    </source>
</evidence>
<comment type="caution">
    <text evidence="8">The sequence shown here is derived from an EMBL/GenBank/DDBJ whole genome shotgun (WGS) entry which is preliminary data.</text>
</comment>
<feature type="transmembrane region" description="Helical" evidence="6">
    <location>
        <begin position="247"/>
        <end position="271"/>
    </location>
</feature>
<feature type="transmembrane region" description="Helical" evidence="6">
    <location>
        <begin position="213"/>
        <end position="235"/>
    </location>
</feature>
<feature type="transmembrane region" description="Helical" evidence="6">
    <location>
        <begin position="335"/>
        <end position="359"/>
    </location>
</feature>
<keyword evidence="3 6" id="KW-0812">Transmembrane</keyword>
<keyword evidence="9" id="KW-1185">Reference proteome</keyword>
<feature type="transmembrane region" description="Helical" evidence="6">
    <location>
        <begin position="82"/>
        <end position="109"/>
    </location>
</feature>
<dbReference type="PROSITE" id="PS50850">
    <property type="entry name" value="MFS"/>
    <property type="match status" value="1"/>
</dbReference>
<feature type="transmembrane region" description="Helical" evidence="6">
    <location>
        <begin position="168"/>
        <end position="193"/>
    </location>
</feature>
<feature type="transmembrane region" description="Helical" evidence="6">
    <location>
        <begin position="58"/>
        <end position="75"/>
    </location>
</feature>